<feature type="compositionally biased region" description="Polar residues" evidence="5">
    <location>
        <begin position="633"/>
        <end position="644"/>
    </location>
</feature>
<feature type="region of interest" description="Disordered" evidence="5">
    <location>
        <begin position="1"/>
        <end position="31"/>
    </location>
</feature>
<feature type="compositionally biased region" description="Polar residues" evidence="5">
    <location>
        <begin position="194"/>
        <end position="208"/>
    </location>
</feature>
<dbReference type="Proteomes" id="UP000823388">
    <property type="component" value="Chromosome 5K"/>
</dbReference>
<feature type="compositionally biased region" description="Basic and acidic residues" evidence="5">
    <location>
        <begin position="84"/>
        <end position="97"/>
    </location>
</feature>
<dbReference type="InterPro" id="IPR028386">
    <property type="entry name" value="CENP-C/Mif2/cnp3"/>
</dbReference>
<protein>
    <submittedName>
        <fullName evidence="6">Uncharacterized protein</fullName>
    </submittedName>
</protein>
<feature type="coiled-coil region" evidence="4">
    <location>
        <begin position="129"/>
        <end position="156"/>
    </location>
</feature>
<keyword evidence="3" id="KW-0539">Nucleus</keyword>
<proteinExistence type="inferred from homology"/>
<evidence type="ECO:0000256" key="4">
    <source>
        <dbReference type="SAM" id="Coils"/>
    </source>
</evidence>
<dbReference type="GO" id="GO:0051455">
    <property type="term" value="P:spindle attachment to meiosis I kinetochore"/>
    <property type="evidence" value="ECO:0007669"/>
    <property type="project" value="TreeGrafter"/>
</dbReference>
<comment type="subcellular location">
    <subcellularLocation>
        <location evidence="1">Nucleus</location>
    </subcellularLocation>
</comment>
<dbReference type="PANTHER" id="PTHR16684:SF11">
    <property type="entry name" value="CENTROMERE PROTEIN C"/>
    <property type="match status" value="1"/>
</dbReference>
<gene>
    <name evidence="6" type="ORF">PVAP13_5KG457100</name>
</gene>
<feature type="region of interest" description="Disordered" evidence="5">
    <location>
        <begin position="462"/>
        <end position="483"/>
    </location>
</feature>
<reference evidence="6" key="1">
    <citation type="submission" date="2020-05" db="EMBL/GenBank/DDBJ databases">
        <title>WGS assembly of Panicum virgatum.</title>
        <authorList>
            <person name="Lovell J.T."/>
            <person name="Jenkins J."/>
            <person name="Shu S."/>
            <person name="Juenger T.E."/>
            <person name="Schmutz J."/>
        </authorList>
    </citation>
    <scope>NUCLEOTIDE SEQUENCE</scope>
    <source>
        <strain evidence="6">AP13</strain>
    </source>
</reference>
<keyword evidence="7" id="KW-1185">Reference proteome</keyword>
<dbReference type="GO" id="GO:0005634">
    <property type="term" value="C:nucleus"/>
    <property type="evidence" value="ECO:0007669"/>
    <property type="project" value="UniProtKB-SubCell"/>
</dbReference>
<evidence type="ECO:0000313" key="6">
    <source>
        <dbReference type="EMBL" id="KAG2599110.1"/>
    </source>
</evidence>
<accession>A0A8T0SKT4</accession>
<dbReference type="GO" id="GO:0019237">
    <property type="term" value="F:centromeric DNA binding"/>
    <property type="evidence" value="ECO:0007669"/>
    <property type="project" value="InterPro"/>
</dbReference>
<feature type="compositionally biased region" description="Polar residues" evidence="5">
    <location>
        <begin position="284"/>
        <end position="293"/>
    </location>
</feature>
<sequence>MDAADPLCAISSPSRLLPRTLGPAGPGASPSKAREVLLEAISRARSLKGSKELVEQARVVLKGHGDIQMLYHDDGAKAWGPANGKKDQQGRRPGLDRKRGRFTHKAPESKGVPAVDRSNILKIKDPNEYYKKLDDLEEAEKEIRRLNGEVVDDIAMNFDPVVEPKRRSTVLGRKSVRTFKLIDDADTQDPIEISDSQTGTVTGSQLSQDDAHASAAEKNEQFAPSRPDSLAEKDRDDLSYLLTSLQNLDEPDEEEFFRKTLGIGKIRKEKVCLRNSIPGDRSQRSNTVWNNSMRVPPPESSLPQSCQSRVSELEKHLFPSDAANDKCADLQEDDESEGSPDIEMGEQPLVHDSSDVLMTDETFTADEIDKVNPNLSVKAAEHVIYPEPNMADCAEERQTGGSPLGLCTASEYDRETPNLGVKATEHVLDPEPSMPDHADERQAGVSPLGLYSDTEVAKEKAACSRSNISMEEDNVPIDHPIDMSNNEVEVSSSHHLEGSLAEALVRTSVRNVASDGIDRTSHAAEDSIQHLEVVEEDGVVQDMSSHPSEIPLEDIDRANQSQMHGGNNKKSAADLRNAQAPIKEKKRQAAAKGKKKQQSKRSQKVAAESNHSLEISQENFDSENQPHMDENIEPQTVATSSALSPNKAKEQKGAQRRNRTKQSNQRKSLGDAGLAWQSGVRRSTRIRSRPLEHWLGERFVYGRIHDTMVTVIGIKAYSPDQDGKKTLKVKSFVPEHSDLVTEWAKY</sequence>
<dbReference type="EMBL" id="CM029045">
    <property type="protein sequence ID" value="KAG2599110.1"/>
    <property type="molecule type" value="Genomic_DNA"/>
</dbReference>
<name>A0A8T0SKT4_PANVG</name>
<evidence type="ECO:0000256" key="2">
    <source>
        <dbReference type="ARBA" id="ARBA00010291"/>
    </source>
</evidence>
<evidence type="ECO:0000256" key="1">
    <source>
        <dbReference type="ARBA" id="ARBA00004123"/>
    </source>
</evidence>
<feature type="compositionally biased region" description="Basic residues" evidence="5">
    <location>
        <begin position="584"/>
        <end position="603"/>
    </location>
</feature>
<feature type="compositionally biased region" description="Polar residues" evidence="5">
    <location>
        <begin position="609"/>
        <end position="623"/>
    </location>
</feature>
<comment type="similarity">
    <text evidence="2">Belongs to the CENP-C/MIF2 family.</text>
</comment>
<evidence type="ECO:0000256" key="3">
    <source>
        <dbReference type="ARBA" id="ARBA00023242"/>
    </source>
</evidence>
<feature type="region of interest" description="Disordered" evidence="5">
    <location>
        <begin position="78"/>
        <end position="114"/>
    </location>
</feature>
<dbReference type="GO" id="GO:0051315">
    <property type="term" value="P:attachment of mitotic spindle microtubules to kinetochore"/>
    <property type="evidence" value="ECO:0007669"/>
    <property type="project" value="TreeGrafter"/>
</dbReference>
<evidence type="ECO:0000313" key="7">
    <source>
        <dbReference type="Proteomes" id="UP000823388"/>
    </source>
</evidence>
<dbReference type="AlphaFoldDB" id="A0A8T0SKT4"/>
<feature type="compositionally biased region" description="Basic and acidic residues" evidence="5">
    <location>
        <begin position="209"/>
        <end position="220"/>
    </location>
</feature>
<dbReference type="PANTHER" id="PTHR16684">
    <property type="entry name" value="CENTROMERE PROTEIN C"/>
    <property type="match status" value="1"/>
</dbReference>
<feature type="region of interest" description="Disordered" evidence="5">
    <location>
        <begin position="582"/>
        <end position="676"/>
    </location>
</feature>
<feature type="region of interest" description="Disordered" evidence="5">
    <location>
        <begin position="187"/>
        <end position="235"/>
    </location>
</feature>
<feature type="compositionally biased region" description="Basic and acidic residues" evidence="5">
    <location>
        <begin position="311"/>
        <end position="329"/>
    </location>
</feature>
<feature type="region of interest" description="Disordered" evidence="5">
    <location>
        <begin position="276"/>
        <end position="354"/>
    </location>
</feature>
<feature type="compositionally biased region" description="Acidic residues" evidence="5">
    <location>
        <begin position="330"/>
        <end position="344"/>
    </location>
</feature>
<evidence type="ECO:0000256" key="5">
    <source>
        <dbReference type="SAM" id="MobiDB-lite"/>
    </source>
</evidence>
<keyword evidence="4" id="KW-0175">Coiled coil</keyword>
<dbReference type="GO" id="GO:0000776">
    <property type="term" value="C:kinetochore"/>
    <property type="evidence" value="ECO:0007669"/>
    <property type="project" value="InterPro"/>
</dbReference>
<organism evidence="6 7">
    <name type="scientific">Panicum virgatum</name>
    <name type="common">Blackwell switchgrass</name>
    <dbReference type="NCBI Taxonomy" id="38727"/>
    <lineage>
        <taxon>Eukaryota</taxon>
        <taxon>Viridiplantae</taxon>
        <taxon>Streptophyta</taxon>
        <taxon>Embryophyta</taxon>
        <taxon>Tracheophyta</taxon>
        <taxon>Spermatophyta</taxon>
        <taxon>Magnoliopsida</taxon>
        <taxon>Liliopsida</taxon>
        <taxon>Poales</taxon>
        <taxon>Poaceae</taxon>
        <taxon>PACMAD clade</taxon>
        <taxon>Panicoideae</taxon>
        <taxon>Panicodae</taxon>
        <taxon>Paniceae</taxon>
        <taxon>Panicinae</taxon>
        <taxon>Panicum</taxon>
        <taxon>Panicum sect. Hiantes</taxon>
    </lineage>
</organism>
<comment type="caution">
    <text evidence="6">The sequence shown here is derived from an EMBL/GenBank/DDBJ whole genome shotgun (WGS) entry which is preliminary data.</text>
</comment>
<feature type="compositionally biased region" description="Polar residues" evidence="5">
    <location>
        <begin position="301"/>
        <end position="310"/>
    </location>
</feature>
<dbReference type="GO" id="GO:0051382">
    <property type="term" value="P:kinetochore assembly"/>
    <property type="evidence" value="ECO:0007669"/>
    <property type="project" value="InterPro"/>
</dbReference>